<sequence>MMEQATEQIPKSLVYEMVGGKPIYYQGYKDYLTGNKQMDEIMGSSKLQALIVAELIYLLRSFYGNEYLIFTNELGLRFGKNAWRAADIAVIKSDLVEDLNDQYLDIPPELVIEIDTKADLQEVRNPLGYYHEKTEDLIQFGVAKVVWIFTDTRKVLIAEQGNNAWRIYDWEDQLEITEGLAIDMKRIANRGK</sequence>
<feature type="domain" description="Putative restriction endonuclease" evidence="1">
    <location>
        <begin position="42"/>
        <end position="177"/>
    </location>
</feature>
<gene>
    <name evidence="2" type="ORF">IX84_20805</name>
</gene>
<reference evidence="2 3" key="1">
    <citation type="journal article" date="2014" name="Int. J. Syst. Evol. Microbiol.">
        <title>Phaeodactylibacter xiamenensis gen. nov., sp. nov., a member of the family Saprospiraceae isolated from the marine alga Phaeodactylum tricornutum.</title>
        <authorList>
            <person name="Chen Z.Jr."/>
            <person name="Lei X."/>
            <person name="Lai Q."/>
            <person name="Li Y."/>
            <person name="Zhang B."/>
            <person name="Zhang J."/>
            <person name="Zhang H."/>
            <person name="Yang L."/>
            <person name="Zheng W."/>
            <person name="Tian Y."/>
            <person name="Yu Z."/>
            <person name="Xu H.Jr."/>
            <person name="Zheng T."/>
        </authorList>
    </citation>
    <scope>NUCLEOTIDE SEQUENCE [LARGE SCALE GENOMIC DNA]</scope>
    <source>
        <strain evidence="2 3">KD52</strain>
    </source>
</reference>
<proteinExistence type="predicted"/>
<evidence type="ECO:0000259" key="1">
    <source>
        <dbReference type="Pfam" id="PF05685"/>
    </source>
</evidence>
<dbReference type="InterPro" id="IPR012296">
    <property type="entry name" value="Nuclease_put_TT1808"/>
</dbReference>
<dbReference type="AlphaFoldDB" id="A0A098S3F9"/>
<dbReference type="Proteomes" id="UP000029736">
    <property type="component" value="Unassembled WGS sequence"/>
</dbReference>
<dbReference type="SUPFAM" id="SSF52980">
    <property type="entry name" value="Restriction endonuclease-like"/>
    <property type="match status" value="1"/>
</dbReference>
<name>A0A098S3F9_9BACT</name>
<evidence type="ECO:0000313" key="2">
    <source>
        <dbReference type="EMBL" id="KGE86591.1"/>
    </source>
</evidence>
<accession>A0A098S3F9</accession>
<dbReference type="EMBL" id="JPOS01000077">
    <property type="protein sequence ID" value="KGE86591.1"/>
    <property type="molecule type" value="Genomic_DNA"/>
</dbReference>
<dbReference type="InterPro" id="IPR011335">
    <property type="entry name" value="Restrct_endonuc-II-like"/>
</dbReference>
<dbReference type="Gene3D" id="3.90.1570.10">
    <property type="entry name" value="tt1808, chain A"/>
    <property type="match status" value="1"/>
</dbReference>
<dbReference type="RefSeq" id="WP_044224788.1">
    <property type="nucleotide sequence ID" value="NZ_JBKAGJ010000025.1"/>
</dbReference>
<evidence type="ECO:0000313" key="3">
    <source>
        <dbReference type="Proteomes" id="UP000029736"/>
    </source>
</evidence>
<dbReference type="OrthoDB" id="941740at2"/>
<dbReference type="Pfam" id="PF05685">
    <property type="entry name" value="Uma2"/>
    <property type="match status" value="1"/>
</dbReference>
<comment type="caution">
    <text evidence="2">The sequence shown here is derived from an EMBL/GenBank/DDBJ whole genome shotgun (WGS) entry which is preliminary data.</text>
</comment>
<dbReference type="InterPro" id="IPR008538">
    <property type="entry name" value="Uma2"/>
</dbReference>
<organism evidence="2 3">
    <name type="scientific">Phaeodactylibacter xiamenensis</name>
    <dbReference type="NCBI Taxonomy" id="1524460"/>
    <lineage>
        <taxon>Bacteria</taxon>
        <taxon>Pseudomonadati</taxon>
        <taxon>Bacteroidota</taxon>
        <taxon>Saprospiria</taxon>
        <taxon>Saprospirales</taxon>
        <taxon>Haliscomenobacteraceae</taxon>
        <taxon>Phaeodactylibacter</taxon>
    </lineage>
</organism>
<protein>
    <recommendedName>
        <fullName evidence="1">Putative restriction endonuclease domain-containing protein</fullName>
    </recommendedName>
</protein>
<keyword evidence="3" id="KW-1185">Reference proteome</keyword>